<dbReference type="PANTHER" id="PTHR30595">
    <property type="entry name" value="GLPR-RELATED TRANSCRIPTIONAL REPRESSOR"/>
    <property type="match status" value="1"/>
</dbReference>
<dbReference type="Pfam" id="PF04326">
    <property type="entry name" value="SLFN_AlbA_2"/>
    <property type="match status" value="1"/>
</dbReference>
<organism evidence="2 3">
    <name type="scientific">Enterocloster clostridioformis</name>
    <dbReference type="NCBI Taxonomy" id="1531"/>
    <lineage>
        <taxon>Bacteria</taxon>
        <taxon>Bacillati</taxon>
        <taxon>Bacillota</taxon>
        <taxon>Clostridia</taxon>
        <taxon>Lachnospirales</taxon>
        <taxon>Lachnospiraceae</taxon>
        <taxon>Enterocloster</taxon>
    </lineage>
</organism>
<dbReference type="Proteomes" id="UP000182121">
    <property type="component" value="Unassembled WGS sequence"/>
</dbReference>
<dbReference type="Gene3D" id="3.30.950.30">
    <property type="entry name" value="Schlafen, AAA domain"/>
    <property type="match status" value="1"/>
</dbReference>
<reference evidence="2 3" key="1">
    <citation type="submission" date="2016-10" db="EMBL/GenBank/DDBJ databases">
        <authorList>
            <person name="Varghese N."/>
            <person name="Submissions S."/>
        </authorList>
    </citation>
    <scope>NUCLEOTIDE SEQUENCE [LARGE SCALE GENOMIC DNA]</scope>
    <source>
        <strain evidence="2 3">NLAE-zl-C196</strain>
    </source>
</reference>
<feature type="domain" description="Schlafen AlbA-2" evidence="1">
    <location>
        <begin position="15"/>
        <end position="62"/>
    </location>
</feature>
<accession>A0A1I0KES5</accession>
<dbReference type="InterPro" id="IPR007421">
    <property type="entry name" value="Schlafen_AlbA_2_dom"/>
</dbReference>
<dbReference type="EMBL" id="FOIO01000139">
    <property type="protein sequence ID" value="SEU22952.1"/>
    <property type="molecule type" value="Genomic_DNA"/>
</dbReference>
<proteinExistence type="predicted"/>
<keyword evidence="2" id="KW-0547">Nucleotide-binding</keyword>
<dbReference type="AlphaFoldDB" id="A0A1I0KES5"/>
<evidence type="ECO:0000313" key="2">
    <source>
        <dbReference type="EMBL" id="SEU22952.1"/>
    </source>
</evidence>
<name>A0A1I0KES5_9FIRM</name>
<keyword evidence="2" id="KW-0378">Hydrolase</keyword>
<protein>
    <submittedName>
        <fullName evidence="2">ATP-dependent DNA helicase RecG</fullName>
    </submittedName>
</protein>
<dbReference type="RefSeq" id="WP_207649829.1">
    <property type="nucleotide sequence ID" value="NZ_FOIO01000139.1"/>
</dbReference>
<sequence length="73" mass="8034">MQLPQELLTLIQNGENNTVEFKKSTTEITKDVYDSVCSFSNRDGGHIFLGVKDNGTILGIQPDYSGSVVKTKI</sequence>
<evidence type="ECO:0000259" key="1">
    <source>
        <dbReference type="Pfam" id="PF04326"/>
    </source>
</evidence>
<dbReference type="PANTHER" id="PTHR30595:SF6">
    <property type="entry name" value="SCHLAFEN ALBA-2 DOMAIN-CONTAINING PROTEIN"/>
    <property type="match status" value="1"/>
</dbReference>
<evidence type="ECO:0000313" key="3">
    <source>
        <dbReference type="Proteomes" id="UP000182121"/>
    </source>
</evidence>
<keyword evidence="2" id="KW-0067">ATP-binding</keyword>
<keyword evidence="2" id="KW-0347">Helicase</keyword>
<dbReference type="InterPro" id="IPR038461">
    <property type="entry name" value="Schlafen_AlbA_2_dom_sf"/>
</dbReference>
<dbReference type="GO" id="GO:0004386">
    <property type="term" value="F:helicase activity"/>
    <property type="evidence" value="ECO:0007669"/>
    <property type="project" value="UniProtKB-KW"/>
</dbReference>
<gene>
    <name evidence="2" type="ORF">SAMN05216521_11391</name>
</gene>
<comment type="caution">
    <text evidence="2">The sequence shown here is derived from an EMBL/GenBank/DDBJ whole genome shotgun (WGS) entry which is preliminary data.</text>
</comment>